<dbReference type="GO" id="GO:0005524">
    <property type="term" value="F:ATP binding"/>
    <property type="evidence" value="ECO:0007669"/>
    <property type="project" value="UniProtKB-KW"/>
</dbReference>
<sequence>MTDITPLPSPLMPEDSPGPWRRSLIARPGSSGSLGSVKEEVLDYLSTPTRSSSGTRKKKTYPNLVSAAVESSSSANAQFRKNVSAHARNRSLSEFASEALHNVRPRNTTIVGPYDPQLEATRPGVHMQREAYLAEQRGFVQPAASAGAGLPTPPPSNRSVNESEEEEVRDEESHPGSLTVRVGPDMRKRRYRPVRRLGQGTFSKVVLATSQSIPPNAVLDEGSEAWLDPKYLVAIKIVEHGPAGGADEERVELGLKREVEVLRSISHPSLIHLKAFDCNETEALLVLNYCPGGDLFDLTSAHHDFLQQKVVQRIFSELVGAVRYLHSKWIVHRDIKLENTLLNVPVSALPTIADPLTYPHPLVTLTDLGLSRKIPEPPASPLLTTRCGSEDYAAPEIMLSQPYDGRQTDAWALGVLLYALMEGRLPFDAPPPRPGAKPIRGRSRTGHRIARCEWIWCRFGDDDGDWDATRGAGWEEARECVEGLLRKVSRGRYSLDELAEKKWVKEGIQTEGGLVREPHADEDMDG</sequence>
<dbReference type="Pfam" id="PF00069">
    <property type="entry name" value="Pkinase"/>
    <property type="match status" value="1"/>
</dbReference>
<dbReference type="Gene3D" id="1.10.510.10">
    <property type="entry name" value="Transferase(Phosphotransferase) domain 1"/>
    <property type="match status" value="1"/>
</dbReference>
<dbReference type="InterPro" id="IPR030616">
    <property type="entry name" value="Aur-like"/>
</dbReference>
<dbReference type="PROSITE" id="PS00108">
    <property type="entry name" value="PROTEIN_KINASE_ST"/>
    <property type="match status" value="1"/>
</dbReference>
<dbReference type="InterPro" id="IPR011009">
    <property type="entry name" value="Kinase-like_dom_sf"/>
</dbReference>
<dbReference type="InterPro" id="IPR008271">
    <property type="entry name" value="Ser/Thr_kinase_AS"/>
</dbReference>
<dbReference type="PANTHER" id="PTHR24350">
    <property type="entry name" value="SERINE/THREONINE-PROTEIN KINASE IAL-RELATED"/>
    <property type="match status" value="1"/>
</dbReference>
<dbReference type="InterPro" id="IPR000719">
    <property type="entry name" value="Prot_kinase_dom"/>
</dbReference>
<feature type="binding site" evidence="7">
    <location>
        <position position="236"/>
    </location>
    <ligand>
        <name>ATP</name>
        <dbReference type="ChEBI" id="CHEBI:30616"/>
    </ligand>
</feature>
<reference evidence="11" key="1">
    <citation type="journal article" date="2020" name="Stud. Mycol.">
        <title>101 Dothideomycetes genomes: a test case for predicting lifestyles and emergence of pathogens.</title>
        <authorList>
            <person name="Haridas S."/>
            <person name="Albert R."/>
            <person name="Binder M."/>
            <person name="Bloem J."/>
            <person name="Labutti K."/>
            <person name="Salamov A."/>
            <person name="Andreopoulos B."/>
            <person name="Baker S."/>
            <person name="Barry K."/>
            <person name="Bills G."/>
            <person name="Bluhm B."/>
            <person name="Cannon C."/>
            <person name="Castanera R."/>
            <person name="Culley D."/>
            <person name="Daum C."/>
            <person name="Ezra D."/>
            <person name="Gonzalez J."/>
            <person name="Henrissat B."/>
            <person name="Kuo A."/>
            <person name="Liang C."/>
            <person name="Lipzen A."/>
            <person name="Lutzoni F."/>
            <person name="Magnuson J."/>
            <person name="Mondo S."/>
            <person name="Nolan M."/>
            <person name="Ohm R."/>
            <person name="Pangilinan J."/>
            <person name="Park H.-J."/>
            <person name="Ramirez L."/>
            <person name="Alfaro M."/>
            <person name="Sun H."/>
            <person name="Tritt A."/>
            <person name="Yoshinaga Y."/>
            <person name="Zwiers L.-H."/>
            <person name="Turgeon B."/>
            <person name="Goodwin S."/>
            <person name="Spatafora J."/>
            <person name="Crous P."/>
            <person name="Grigoriev I."/>
        </authorList>
    </citation>
    <scope>NUCLEOTIDE SEQUENCE</scope>
    <source>
        <strain evidence="11">CBS 262.69</strain>
    </source>
</reference>
<keyword evidence="12" id="KW-1185">Reference proteome</keyword>
<evidence type="ECO:0000256" key="4">
    <source>
        <dbReference type="ARBA" id="ARBA00022777"/>
    </source>
</evidence>
<keyword evidence="2" id="KW-0808">Transferase</keyword>
<dbReference type="SMART" id="SM00220">
    <property type="entry name" value="S_TKc"/>
    <property type="match status" value="1"/>
</dbReference>
<feature type="cross-link" description="Glycyl lysine isopeptide (Lys-Gly) (interchain with G-Cter in SUMO2)" evidence="8">
    <location>
        <position position="336"/>
    </location>
</feature>
<dbReference type="AlphaFoldDB" id="A0A6G1HYN5"/>
<keyword evidence="5 7" id="KW-0067">ATP-binding</keyword>
<feature type="binding site" evidence="7">
    <location>
        <begin position="338"/>
        <end position="339"/>
    </location>
    <ligand>
        <name>ATP</name>
        <dbReference type="ChEBI" id="CHEBI:30616"/>
    </ligand>
</feature>
<keyword evidence="3 7" id="KW-0547">Nucleotide-binding</keyword>
<evidence type="ECO:0000256" key="7">
    <source>
        <dbReference type="PIRSR" id="PIRSR630616-2"/>
    </source>
</evidence>
<dbReference type="Proteomes" id="UP000799640">
    <property type="component" value="Unassembled WGS sequence"/>
</dbReference>
<dbReference type="PROSITE" id="PS50011">
    <property type="entry name" value="PROTEIN_KINASE_DOM"/>
    <property type="match status" value="1"/>
</dbReference>
<keyword evidence="4 11" id="KW-0418">Kinase</keyword>
<evidence type="ECO:0000256" key="3">
    <source>
        <dbReference type="ARBA" id="ARBA00022741"/>
    </source>
</evidence>
<evidence type="ECO:0000256" key="5">
    <source>
        <dbReference type="ARBA" id="ARBA00022840"/>
    </source>
</evidence>
<evidence type="ECO:0000256" key="1">
    <source>
        <dbReference type="ARBA" id="ARBA00022527"/>
    </source>
</evidence>
<proteinExistence type="predicted"/>
<feature type="active site" description="Proton acceptor" evidence="6">
    <location>
        <position position="334"/>
    </location>
</feature>
<dbReference type="GO" id="GO:0004674">
    <property type="term" value="F:protein serine/threonine kinase activity"/>
    <property type="evidence" value="ECO:0007669"/>
    <property type="project" value="UniProtKB-KW"/>
</dbReference>
<protein>
    <submittedName>
        <fullName evidence="11">Kinase-like protein</fullName>
    </submittedName>
</protein>
<feature type="region of interest" description="Disordered" evidence="9">
    <location>
        <begin position="1"/>
        <end position="37"/>
    </location>
</feature>
<evidence type="ECO:0000256" key="2">
    <source>
        <dbReference type="ARBA" id="ARBA00022679"/>
    </source>
</evidence>
<gene>
    <name evidence="11" type="ORF">EJ06DRAFT_537753</name>
</gene>
<organism evidence="11 12">
    <name type="scientific">Trichodelitschia bisporula</name>
    <dbReference type="NCBI Taxonomy" id="703511"/>
    <lineage>
        <taxon>Eukaryota</taxon>
        <taxon>Fungi</taxon>
        <taxon>Dikarya</taxon>
        <taxon>Ascomycota</taxon>
        <taxon>Pezizomycotina</taxon>
        <taxon>Dothideomycetes</taxon>
        <taxon>Dothideomycetes incertae sedis</taxon>
        <taxon>Phaeotrichales</taxon>
        <taxon>Phaeotrichaceae</taxon>
        <taxon>Trichodelitschia</taxon>
    </lineage>
</organism>
<evidence type="ECO:0000313" key="11">
    <source>
        <dbReference type="EMBL" id="KAF2400929.1"/>
    </source>
</evidence>
<feature type="region of interest" description="Disordered" evidence="9">
    <location>
        <begin position="144"/>
        <end position="181"/>
    </location>
</feature>
<keyword evidence="1" id="KW-0723">Serine/threonine-protein kinase</keyword>
<dbReference type="FunFam" id="1.10.510.10:FF:000640">
    <property type="entry name" value="Serine/threonine-protein kinase PRR1"/>
    <property type="match status" value="1"/>
</dbReference>
<evidence type="ECO:0000256" key="8">
    <source>
        <dbReference type="PIRSR" id="PIRSR630616-3"/>
    </source>
</evidence>
<evidence type="ECO:0000259" key="10">
    <source>
        <dbReference type="PROSITE" id="PS50011"/>
    </source>
</evidence>
<feature type="binding site" evidence="7">
    <location>
        <position position="367"/>
    </location>
    <ligand>
        <name>ATP</name>
        <dbReference type="ChEBI" id="CHEBI:30616"/>
    </ligand>
</feature>
<evidence type="ECO:0000313" key="12">
    <source>
        <dbReference type="Proteomes" id="UP000799640"/>
    </source>
</evidence>
<name>A0A6G1HYN5_9PEZI</name>
<feature type="domain" description="Protein kinase" evidence="10">
    <location>
        <begin position="191"/>
        <end position="504"/>
    </location>
</feature>
<dbReference type="EMBL" id="ML996694">
    <property type="protein sequence ID" value="KAF2400929.1"/>
    <property type="molecule type" value="Genomic_DNA"/>
</dbReference>
<evidence type="ECO:0000256" key="9">
    <source>
        <dbReference type="SAM" id="MobiDB-lite"/>
    </source>
</evidence>
<accession>A0A6G1HYN5</accession>
<evidence type="ECO:0000256" key="6">
    <source>
        <dbReference type="PIRSR" id="PIRSR630616-1"/>
    </source>
</evidence>
<dbReference type="OrthoDB" id="410920at2759"/>
<dbReference type="SUPFAM" id="SSF56112">
    <property type="entry name" value="Protein kinase-like (PK-like)"/>
    <property type="match status" value="1"/>
</dbReference>